<keyword evidence="7" id="KW-1133">Transmembrane helix</keyword>
<dbReference type="Gene3D" id="3.40.50.2000">
    <property type="entry name" value="Glycogen Phosphorylase B"/>
    <property type="match status" value="1"/>
</dbReference>
<evidence type="ECO:0000256" key="5">
    <source>
        <dbReference type="ARBA" id="ARBA00047475"/>
    </source>
</evidence>
<protein>
    <recommendedName>
        <fullName evidence="2">glucuronosyltransferase</fullName>
        <ecNumber evidence="2">2.4.1.17</ecNumber>
    </recommendedName>
</protein>
<feature type="transmembrane region" description="Helical" evidence="7">
    <location>
        <begin position="497"/>
        <end position="516"/>
    </location>
</feature>
<dbReference type="InterPro" id="IPR035595">
    <property type="entry name" value="UDP_glycos_trans_CS"/>
</dbReference>
<dbReference type="EC" id="2.4.1.17" evidence="2"/>
<dbReference type="Pfam" id="PF00201">
    <property type="entry name" value="UDPGT"/>
    <property type="match status" value="1"/>
</dbReference>
<dbReference type="PANTHER" id="PTHR48043:SF145">
    <property type="entry name" value="FI06409P-RELATED"/>
    <property type="match status" value="1"/>
</dbReference>
<comment type="catalytic activity">
    <reaction evidence="5">
        <text>glucuronate acceptor + UDP-alpha-D-glucuronate = acceptor beta-D-glucuronoside + UDP + H(+)</text>
        <dbReference type="Rhea" id="RHEA:21032"/>
        <dbReference type="ChEBI" id="CHEBI:15378"/>
        <dbReference type="ChEBI" id="CHEBI:58052"/>
        <dbReference type="ChEBI" id="CHEBI:58223"/>
        <dbReference type="ChEBI" id="CHEBI:132367"/>
        <dbReference type="ChEBI" id="CHEBI:132368"/>
        <dbReference type="EC" id="2.4.1.17"/>
    </reaction>
</comment>
<evidence type="ECO:0000313" key="8">
    <source>
        <dbReference type="Proteomes" id="UP000887578"/>
    </source>
</evidence>
<keyword evidence="8" id="KW-1185">Reference proteome</keyword>
<organism evidence="8 9">
    <name type="scientific">Panagrolaimus davidi</name>
    <dbReference type="NCBI Taxonomy" id="227884"/>
    <lineage>
        <taxon>Eukaryota</taxon>
        <taxon>Metazoa</taxon>
        <taxon>Ecdysozoa</taxon>
        <taxon>Nematoda</taxon>
        <taxon>Chromadorea</taxon>
        <taxon>Rhabditida</taxon>
        <taxon>Tylenchina</taxon>
        <taxon>Panagrolaimomorpha</taxon>
        <taxon>Panagrolaimoidea</taxon>
        <taxon>Panagrolaimidae</taxon>
        <taxon>Panagrolaimus</taxon>
    </lineage>
</organism>
<evidence type="ECO:0000256" key="3">
    <source>
        <dbReference type="ARBA" id="ARBA00022676"/>
    </source>
</evidence>
<dbReference type="FunFam" id="3.40.50.2000:FF:000021">
    <property type="entry name" value="UDP-glucuronosyltransferase"/>
    <property type="match status" value="1"/>
</dbReference>
<name>A0A914QZD1_9BILA</name>
<evidence type="ECO:0000256" key="6">
    <source>
        <dbReference type="RuleBase" id="RU003718"/>
    </source>
</evidence>
<keyword evidence="7" id="KW-0812">Transmembrane</keyword>
<keyword evidence="4 6" id="KW-0808">Transferase</keyword>
<keyword evidence="3 6" id="KW-0328">Glycosyltransferase</keyword>
<dbReference type="Proteomes" id="UP000887578">
    <property type="component" value="Unplaced"/>
</dbReference>
<dbReference type="InterPro" id="IPR002213">
    <property type="entry name" value="UDP_glucos_trans"/>
</dbReference>
<dbReference type="PROSITE" id="PS00375">
    <property type="entry name" value="UDPGT"/>
    <property type="match status" value="1"/>
</dbReference>
<proteinExistence type="inferred from homology"/>
<dbReference type="CDD" id="cd03784">
    <property type="entry name" value="GT1_Gtf-like"/>
    <property type="match status" value="1"/>
</dbReference>
<dbReference type="PANTHER" id="PTHR48043">
    <property type="entry name" value="EG:EG0003.4 PROTEIN-RELATED"/>
    <property type="match status" value="1"/>
</dbReference>
<reference evidence="9" key="1">
    <citation type="submission" date="2022-11" db="UniProtKB">
        <authorList>
            <consortium name="WormBaseParasite"/>
        </authorList>
    </citation>
    <scope>IDENTIFICATION</scope>
</reference>
<sequence length="544" mass="61791">MRLMNFVIFFAAVIGFTNAYKIGILLPDISRSQLLFNQRMGEVLADAGHNITLIRLQTLKNDGKDIKIATRPGMIEWKVDGFLDEIDYDWIKEKQAESAYKDESIWSLMSKEKREVMAAMFKTFTLACEKIITNKEFMDKFETAEFDVVFTHMYEFCPIGIQHIGKAKTWVWVNSGALWDTVAYFIGLPLPPSYAAPMMADVGDSLTFMQRFKSIIGHTITPLFVYKFSAGPQTEIFRKHFGSNFPHLTEIAKEAPLVFVNSNELYDLPRPTLHKIVNIGGLGMKQASAKPLPKEYSDLIEKVESVVVFSFGSVANATLMPKEWKESFMGAFSRFPKTQFFVRYEGSDIKPPKNVHFSHWLPQVDLLQHPKTRAFITHGGFNSLQEAILASQPIITIPLFGDQFRNGRIAEKHGFGIVISKSEINEDSISEALEKLLTNTKYSKAVKIMNKMVLNKPVSPETLLVKWTEFVAEFKTLDNLKPMGAKLDAITYYNLDVYATVIFVTAAVIFVIWKILKFVFCKIASLLGFRKPSKDVVKKSKKDN</sequence>
<dbReference type="InterPro" id="IPR050271">
    <property type="entry name" value="UDP-glycosyltransferase"/>
</dbReference>
<evidence type="ECO:0000256" key="7">
    <source>
        <dbReference type="SAM" id="Phobius"/>
    </source>
</evidence>
<keyword evidence="7" id="KW-0472">Membrane</keyword>
<accession>A0A914QZD1</accession>
<dbReference type="WBParaSite" id="PDA_v2.g4434.t1">
    <property type="protein sequence ID" value="PDA_v2.g4434.t1"/>
    <property type="gene ID" value="PDA_v2.g4434"/>
</dbReference>
<dbReference type="SUPFAM" id="SSF53756">
    <property type="entry name" value="UDP-Glycosyltransferase/glycogen phosphorylase"/>
    <property type="match status" value="1"/>
</dbReference>
<evidence type="ECO:0000256" key="1">
    <source>
        <dbReference type="ARBA" id="ARBA00009995"/>
    </source>
</evidence>
<dbReference type="AlphaFoldDB" id="A0A914QZD1"/>
<evidence type="ECO:0000256" key="4">
    <source>
        <dbReference type="ARBA" id="ARBA00022679"/>
    </source>
</evidence>
<evidence type="ECO:0000313" key="9">
    <source>
        <dbReference type="WBParaSite" id="PDA_v2.g4434.t1"/>
    </source>
</evidence>
<comment type="similarity">
    <text evidence="1 6">Belongs to the UDP-glycosyltransferase family.</text>
</comment>
<dbReference type="GO" id="GO:0015020">
    <property type="term" value="F:glucuronosyltransferase activity"/>
    <property type="evidence" value="ECO:0007669"/>
    <property type="project" value="UniProtKB-EC"/>
</dbReference>
<evidence type="ECO:0000256" key="2">
    <source>
        <dbReference type="ARBA" id="ARBA00012544"/>
    </source>
</evidence>